<evidence type="ECO:0000256" key="7">
    <source>
        <dbReference type="HAMAP-Rule" id="MF_00090"/>
    </source>
</evidence>
<gene>
    <name evidence="7" type="primary">pcm</name>
    <name evidence="9" type="ORF">DDZ15_08135</name>
</gene>
<dbReference type="OrthoDB" id="9810066at2"/>
<comment type="function">
    <text evidence="7">Catalyzes the methyl esterification of L-isoaspartyl residues in peptides and proteins that result from spontaneous decomposition of normal L-aspartyl and L-asparaginyl residues. It plays a role in the repair and/or degradation of damaged proteins.</text>
</comment>
<dbReference type="RefSeq" id="WP_109646595.1">
    <property type="nucleotide sequence ID" value="NZ_QGGB01000006.1"/>
</dbReference>
<dbReference type="Gene3D" id="3.40.1660.10">
    <property type="entry name" value="EreA-like (biosynthetic domain)"/>
    <property type="match status" value="1"/>
</dbReference>
<comment type="similarity">
    <text evidence="2 7">Belongs to the methyltransferase superfamily. L-isoaspartyl/D-aspartyl protein methyltransferase family.</text>
</comment>
<dbReference type="AlphaFoldDB" id="A0A316TS70"/>
<dbReference type="NCBIfam" id="NF001453">
    <property type="entry name" value="PRK00312.1"/>
    <property type="match status" value="1"/>
</dbReference>
<evidence type="ECO:0000256" key="4">
    <source>
        <dbReference type="ARBA" id="ARBA00022603"/>
    </source>
</evidence>
<evidence type="ECO:0000256" key="8">
    <source>
        <dbReference type="SAM" id="Coils"/>
    </source>
</evidence>
<organism evidence="9 10">
    <name type="scientific">Rhodohalobacter mucosus</name>
    <dbReference type="NCBI Taxonomy" id="2079485"/>
    <lineage>
        <taxon>Bacteria</taxon>
        <taxon>Pseudomonadati</taxon>
        <taxon>Balneolota</taxon>
        <taxon>Balneolia</taxon>
        <taxon>Balneolales</taxon>
        <taxon>Balneolaceae</taxon>
        <taxon>Rhodohalobacter</taxon>
    </lineage>
</organism>
<dbReference type="HAMAP" id="MF_00090">
    <property type="entry name" value="PIMT"/>
    <property type="match status" value="1"/>
</dbReference>
<keyword evidence="3 7" id="KW-0963">Cytoplasm</keyword>
<dbReference type="NCBIfam" id="TIGR00080">
    <property type="entry name" value="pimt"/>
    <property type="match status" value="1"/>
</dbReference>
<dbReference type="PANTHER" id="PTHR31299:SF0">
    <property type="entry name" value="ESTERASE, PUTATIVE (AFU_ORTHOLOGUE AFUA_1G05850)-RELATED"/>
    <property type="match status" value="1"/>
</dbReference>
<dbReference type="InterPro" id="IPR029063">
    <property type="entry name" value="SAM-dependent_MTases_sf"/>
</dbReference>
<dbReference type="InterPro" id="IPR052036">
    <property type="entry name" value="Hydrolase/PRTase-associated"/>
</dbReference>
<dbReference type="Pfam" id="PF05139">
    <property type="entry name" value="Erythro_esteras"/>
    <property type="match status" value="1"/>
</dbReference>
<evidence type="ECO:0000256" key="6">
    <source>
        <dbReference type="ARBA" id="ARBA00022691"/>
    </source>
</evidence>
<keyword evidence="8" id="KW-0175">Coiled coil</keyword>
<dbReference type="EC" id="2.1.1.77" evidence="7"/>
<dbReference type="Gene3D" id="1.20.1440.30">
    <property type="entry name" value="Biosynthetic Protein domain"/>
    <property type="match status" value="1"/>
</dbReference>
<keyword evidence="10" id="KW-1185">Reference proteome</keyword>
<comment type="caution">
    <text evidence="9">The sequence shown here is derived from an EMBL/GenBank/DDBJ whole genome shotgun (WGS) entry which is preliminary data.</text>
</comment>
<dbReference type="Gene3D" id="3.30.1870.10">
    <property type="entry name" value="EreA-like, domain 2"/>
    <property type="match status" value="1"/>
</dbReference>
<dbReference type="GO" id="GO:0004719">
    <property type="term" value="F:protein-L-isoaspartate (D-aspartate) O-methyltransferase activity"/>
    <property type="evidence" value="ECO:0007669"/>
    <property type="project" value="UniProtKB-UniRule"/>
</dbReference>
<dbReference type="InterPro" id="IPR007815">
    <property type="entry name" value="Emycin_Estase"/>
</dbReference>
<comment type="subcellular location">
    <subcellularLocation>
        <location evidence="1 7">Cytoplasm</location>
    </subcellularLocation>
</comment>
<evidence type="ECO:0000256" key="3">
    <source>
        <dbReference type="ARBA" id="ARBA00022490"/>
    </source>
</evidence>
<reference evidence="9 10" key="1">
    <citation type="submission" date="2018-05" db="EMBL/GenBank/DDBJ databases">
        <title>Rhodohalobacter halophilus gen. nov., sp. nov., a moderately halophilic member of the family Balneolaceae.</title>
        <authorList>
            <person name="Liu Z.-W."/>
        </authorList>
    </citation>
    <scope>NUCLEOTIDE SEQUENCE [LARGE SCALE GENOMIC DNA]</scope>
    <source>
        <strain evidence="9 10">8A47</strain>
    </source>
</reference>
<name>A0A316TS70_9BACT</name>
<dbReference type="SUPFAM" id="SSF53335">
    <property type="entry name" value="S-adenosyl-L-methionine-dependent methyltransferases"/>
    <property type="match status" value="1"/>
</dbReference>
<dbReference type="EMBL" id="QGGB01000006">
    <property type="protein sequence ID" value="PWN06481.1"/>
    <property type="molecule type" value="Genomic_DNA"/>
</dbReference>
<evidence type="ECO:0000256" key="2">
    <source>
        <dbReference type="ARBA" id="ARBA00005369"/>
    </source>
</evidence>
<dbReference type="FunFam" id="3.40.50.150:FF:000010">
    <property type="entry name" value="Protein-L-isoaspartate O-methyltransferase"/>
    <property type="match status" value="1"/>
</dbReference>
<evidence type="ECO:0000313" key="9">
    <source>
        <dbReference type="EMBL" id="PWN06481.1"/>
    </source>
</evidence>
<keyword evidence="4 7" id="KW-0489">Methyltransferase</keyword>
<dbReference type="InterPro" id="IPR000682">
    <property type="entry name" value="PCMT"/>
</dbReference>
<evidence type="ECO:0000256" key="1">
    <source>
        <dbReference type="ARBA" id="ARBA00004496"/>
    </source>
</evidence>
<sequence>MVDLLDQKQEMLEKQLKARGITNQRVLDAMMEVPREEFISKDLVEYAYRDAPLPIDEEQTISQPYIVALAAEILDIREDEKVLDVGTGSGYAAAVMSELGKEVYTIERHKSLAESASKRFERLGYDNIYILHGDGTEGWPEHAPFDAINVAAGGPRIPEDLKEQLAPGGRMVIPVGSQIRTQRLVLTTRNNGQFSERDLGRVQFVPLIGTGGWVNREAKEESPPKKKKSVTDRINDAAEPFNNPESADLSPLLERIGDARVVLIGEATHGTSEFYRLREQITRKLIEEKGFNIVSLEADWPDAAHIDRFVRDLDIPLPEEEPFTRFPTWMWNNGEVLRFVKWLKEYNEGTADPDSRTGVYGLDFYSMFSSIKAIVDYLEDLDPSLAEIARNRYGCLSPYENDPTSYGAAAMSDEYRKCEKEVTEMLRRILTRRIEKAEQDGTRYLDALQNARLVANAEKYYRSMYFGAQSSWNLRDTHMFKTLTSLMDHRGDDAKAVVWAHNSHVGDARATEMGARGEHNIGQLAKEHFEEDAYNIGFGTDHGTVAAAHNWGGRMRVMDVRPSHNESLERLMHRAEHDNFLLPLHKEGHGELTREMEKSRLERAIGVIYRPGTEMQSHYFQASLSNQFDEYIWFDETRAINPLPPRKKEKGVPETYPFGL</sequence>
<comment type="catalytic activity">
    <reaction evidence="7">
        <text>[protein]-L-isoaspartate + S-adenosyl-L-methionine = [protein]-L-isoaspartate alpha-methyl ester + S-adenosyl-L-homocysteine</text>
        <dbReference type="Rhea" id="RHEA:12705"/>
        <dbReference type="Rhea" id="RHEA-COMP:12143"/>
        <dbReference type="Rhea" id="RHEA-COMP:12144"/>
        <dbReference type="ChEBI" id="CHEBI:57856"/>
        <dbReference type="ChEBI" id="CHEBI:59789"/>
        <dbReference type="ChEBI" id="CHEBI:90596"/>
        <dbReference type="ChEBI" id="CHEBI:90598"/>
        <dbReference type="EC" id="2.1.1.77"/>
    </reaction>
</comment>
<dbReference type="GO" id="GO:0032259">
    <property type="term" value="P:methylation"/>
    <property type="evidence" value="ECO:0007669"/>
    <property type="project" value="UniProtKB-KW"/>
</dbReference>
<dbReference type="PROSITE" id="PS01279">
    <property type="entry name" value="PCMT"/>
    <property type="match status" value="1"/>
</dbReference>
<dbReference type="GO" id="GO:0046677">
    <property type="term" value="P:response to antibiotic"/>
    <property type="evidence" value="ECO:0007669"/>
    <property type="project" value="InterPro"/>
</dbReference>
<dbReference type="GO" id="GO:0005737">
    <property type="term" value="C:cytoplasm"/>
    <property type="evidence" value="ECO:0007669"/>
    <property type="project" value="UniProtKB-SubCell"/>
</dbReference>
<keyword evidence="5 7" id="KW-0808">Transferase</keyword>
<dbReference type="CDD" id="cd02440">
    <property type="entry name" value="AdoMet_MTases"/>
    <property type="match status" value="1"/>
</dbReference>
<dbReference type="SUPFAM" id="SSF159501">
    <property type="entry name" value="EreA/ChaN-like"/>
    <property type="match status" value="1"/>
</dbReference>
<dbReference type="Proteomes" id="UP000245533">
    <property type="component" value="Unassembled WGS sequence"/>
</dbReference>
<dbReference type="Gene3D" id="3.40.50.150">
    <property type="entry name" value="Vaccinia Virus protein VP39"/>
    <property type="match status" value="1"/>
</dbReference>
<dbReference type="GO" id="GO:0030091">
    <property type="term" value="P:protein repair"/>
    <property type="evidence" value="ECO:0007669"/>
    <property type="project" value="UniProtKB-UniRule"/>
</dbReference>
<protein>
    <recommendedName>
        <fullName evidence="7">Protein-L-isoaspartate O-methyltransferase</fullName>
        <ecNumber evidence="7">2.1.1.77</ecNumber>
    </recommendedName>
    <alternativeName>
        <fullName evidence="7">L-isoaspartyl protein carboxyl methyltransferase</fullName>
    </alternativeName>
    <alternativeName>
        <fullName evidence="7">Protein L-isoaspartyl methyltransferase</fullName>
    </alternativeName>
    <alternativeName>
        <fullName evidence="7">Protein-beta-aspartate methyltransferase</fullName>
        <shortName evidence="7">PIMT</shortName>
    </alternativeName>
</protein>
<feature type="coiled-coil region" evidence="8">
    <location>
        <begin position="408"/>
        <end position="440"/>
    </location>
</feature>
<evidence type="ECO:0000256" key="5">
    <source>
        <dbReference type="ARBA" id="ARBA00022679"/>
    </source>
</evidence>
<keyword evidence="6 7" id="KW-0949">S-adenosyl-L-methionine</keyword>
<dbReference type="Pfam" id="PF01135">
    <property type="entry name" value="PCMT"/>
    <property type="match status" value="1"/>
</dbReference>
<proteinExistence type="inferred from homology"/>
<feature type="active site" evidence="7">
    <location>
        <position position="62"/>
    </location>
</feature>
<dbReference type="CDD" id="cd14728">
    <property type="entry name" value="Ere-like"/>
    <property type="match status" value="1"/>
</dbReference>
<evidence type="ECO:0000313" key="10">
    <source>
        <dbReference type="Proteomes" id="UP000245533"/>
    </source>
</evidence>
<dbReference type="PANTHER" id="PTHR31299">
    <property type="entry name" value="ESTERASE, PUTATIVE (AFU_ORTHOLOGUE AFUA_1G05850)-RELATED"/>
    <property type="match status" value="1"/>
</dbReference>
<accession>A0A316TS70</accession>